<organism evidence="3 4">
    <name type="scientific">Candidatus Avimonoglobus intestinipullorum</name>
    <dbReference type="NCBI Taxonomy" id="2840699"/>
    <lineage>
        <taxon>Bacteria</taxon>
        <taxon>Bacillati</taxon>
        <taxon>Bacillota</taxon>
        <taxon>Clostridia</taxon>
        <taxon>Eubacteriales</taxon>
        <taxon>Candidatus Avimonoglobus</taxon>
    </lineage>
</organism>
<protein>
    <submittedName>
        <fullName evidence="3">DUF4367 domain-containing protein</fullName>
    </submittedName>
</protein>
<gene>
    <name evidence="3" type="ORF">IAB04_01715</name>
</gene>
<accession>A0A9D1LUC6</accession>
<sequence length="288" mass="32251">MKNEFDLMNDIEMDFDAYEEQELNELEREKMMRKVQTLKNKKKSHKKLVVLAACVASVAVLSQTAFAQNLFANILKTISTGHNQFVQMEPSGPRPVPESLQGKVFDKDGNPLEMIDENTKLYNAEGKEYGKEADLEIDGQTVEFFGGDDALNERVTNDVQLVVNDLDALQQHLNFDAKLPQYLPEGYEFDLARLYKDENGNVSGNYLDAEYVNKATGETIYLNERVINEETAFETGTDGTMEETTINGNKAVIMDGTSIDWEADGVSVGIIAHGLEQEELIKVAESCQ</sequence>
<evidence type="ECO:0000313" key="3">
    <source>
        <dbReference type="EMBL" id="HIU48062.1"/>
    </source>
</evidence>
<evidence type="ECO:0000259" key="2">
    <source>
        <dbReference type="Pfam" id="PF14285"/>
    </source>
</evidence>
<evidence type="ECO:0000256" key="1">
    <source>
        <dbReference type="SAM" id="Phobius"/>
    </source>
</evidence>
<dbReference type="PANTHER" id="PTHR37507:SF2">
    <property type="entry name" value="SPORULATION PROTEIN YDCC"/>
    <property type="match status" value="1"/>
</dbReference>
<feature type="transmembrane region" description="Helical" evidence="1">
    <location>
        <begin position="48"/>
        <end position="66"/>
    </location>
</feature>
<reference evidence="3" key="2">
    <citation type="journal article" date="2021" name="PeerJ">
        <title>Extensive microbial diversity within the chicken gut microbiome revealed by metagenomics and culture.</title>
        <authorList>
            <person name="Gilroy R."/>
            <person name="Ravi A."/>
            <person name="Getino M."/>
            <person name="Pursley I."/>
            <person name="Horton D.L."/>
            <person name="Alikhan N.F."/>
            <person name="Baker D."/>
            <person name="Gharbi K."/>
            <person name="Hall N."/>
            <person name="Watson M."/>
            <person name="Adriaenssens E.M."/>
            <person name="Foster-Nyarko E."/>
            <person name="Jarju S."/>
            <person name="Secka A."/>
            <person name="Antonio M."/>
            <person name="Oren A."/>
            <person name="Chaudhuri R.R."/>
            <person name="La Ragione R."/>
            <person name="Hildebrand F."/>
            <person name="Pallen M.J."/>
        </authorList>
    </citation>
    <scope>NUCLEOTIDE SEQUENCE</scope>
    <source>
        <strain evidence="3">ChiSjej4B22-9803</strain>
    </source>
</reference>
<feature type="domain" description="DUF4367" evidence="2">
    <location>
        <begin position="180"/>
        <end position="286"/>
    </location>
</feature>
<dbReference type="AlphaFoldDB" id="A0A9D1LUC6"/>
<dbReference type="EMBL" id="DVND01000041">
    <property type="protein sequence ID" value="HIU48062.1"/>
    <property type="molecule type" value="Genomic_DNA"/>
</dbReference>
<evidence type="ECO:0000313" key="4">
    <source>
        <dbReference type="Proteomes" id="UP000824111"/>
    </source>
</evidence>
<dbReference type="InterPro" id="IPR052944">
    <property type="entry name" value="Sporulation_related"/>
</dbReference>
<comment type="caution">
    <text evidence="3">The sequence shown here is derived from an EMBL/GenBank/DDBJ whole genome shotgun (WGS) entry which is preliminary data.</text>
</comment>
<dbReference type="InterPro" id="IPR025377">
    <property type="entry name" value="DUF4367"/>
</dbReference>
<reference evidence="3" key="1">
    <citation type="submission" date="2020-10" db="EMBL/GenBank/DDBJ databases">
        <authorList>
            <person name="Gilroy R."/>
        </authorList>
    </citation>
    <scope>NUCLEOTIDE SEQUENCE</scope>
    <source>
        <strain evidence="3">ChiSjej4B22-9803</strain>
    </source>
</reference>
<dbReference type="PANTHER" id="PTHR37507">
    <property type="entry name" value="SPORULATION PROTEIN YDCC"/>
    <property type="match status" value="1"/>
</dbReference>
<keyword evidence="1" id="KW-0812">Transmembrane</keyword>
<dbReference type="Pfam" id="PF14285">
    <property type="entry name" value="DUF4367"/>
    <property type="match status" value="1"/>
</dbReference>
<keyword evidence="1" id="KW-0472">Membrane</keyword>
<keyword evidence="1" id="KW-1133">Transmembrane helix</keyword>
<name>A0A9D1LUC6_9FIRM</name>
<dbReference type="Proteomes" id="UP000824111">
    <property type="component" value="Unassembled WGS sequence"/>
</dbReference>
<proteinExistence type="predicted"/>